<reference evidence="3" key="1">
    <citation type="journal article" date="2014" name="Front. Microbiol.">
        <title>High frequency of phylogenetically diverse reductive dehalogenase-homologous genes in deep subseafloor sedimentary metagenomes.</title>
        <authorList>
            <person name="Kawai M."/>
            <person name="Futagami T."/>
            <person name="Toyoda A."/>
            <person name="Takaki Y."/>
            <person name="Nishi S."/>
            <person name="Hori S."/>
            <person name="Arai W."/>
            <person name="Tsubouchi T."/>
            <person name="Morono Y."/>
            <person name="Uchiyama I."/>
            <person name="Ito T."/>
            <person name="Fujiyama A."/>
            <person name="Inagaki F."/>
            <person name="Takami H."/>
        </authorList>
    </citation>
    <scope>NUCLEOTIDE SEQUENCE</scope>
    <source>
        <strain evidence="3">Expedition CK06-06</strain>
    </source>
</reference>
<dbReference type="InterPro" id="IPR001653">
    <property type="entry name" value="DAP_epimerase_DapF"/>
</dbReference>
<dbReference type="PANTHER" id="PTHR31689">
    <property type="entry name" value="DIAMINOPIMELATE EPIMERASE, CHLOROPLASTIC"/>
    <property type="match status" value="1"/>
</dbReference>
<name>X1HLM6_9ZZZZ</name>
<proteinExistence type="inferred from homology"/>
<evidence type="ECO:0000256" key="1">
    <source>
        <dbReference type="ARBA" id="ARBA00010219"/>
    </source>
</evidence>
<accession>X1HLM6</accession>
<sequence>MEVEFIKLQSCGKDYILLDPYKTPVLANDILTDLAAQITSRHFGVGAEGLLLLLPTGRGTEALQPSQTATPALKMLCLGPDGSEEVPSPLALRCMARYAFDSGLTPGEIFTIQTGSESQTIEVIDSRNIITRNGPPRYWDLDKELKERTAEGFTRTLTVEERDYNYIPVRLEKPHAVFFFPDYSIDDREFREGIESSGFTRETAVELVRVFSRDKLNTRVWEEGMCESMASESGACAAVVASVLNGFT</sequence>
<dbReference type="GO" id="GO:0009089">
    <property type="term" value="P:lysine biosynthetic process via diaminopimelate"/>
    <property type="evidence" value="ECO:0007669"/>
    <property type="project" value="InterPro"/>
</dbReference>
<dbReference type="GO" id="GO:0005829">
    <property type="term" value="C:cytosol"/>
    <property type="evidence" value="ECO:0007669"/>
    <property type="project" value="TreeGrafter"/>
</dbReference>
<keyword evidence="2" id="KW-0413">Isomerase</keyword>
<comment type="similarity">
    <text evidence="1">Belongs to the diaminopimelate epimerase family.</text>
</comment>
<gene>
    <name evidence="3" type="ORF">S03H2_32279</name>
</gene>
<dbReference type="EMBL" id="BARU01019611">
    <property type="protein sequence ID" value="GAH54744.1"/>
    <property type="molecule type" value="Genomic_DNA"/>
</dbReference>
<feature type="non-terminal residue" evidence="3">
    <location>
        <position position="248"/>
    </location>
</feature>
<dbReference type="Gene3D" id="3.10.310.10">
    <property type="entry name" value="Diaminopimelate Epimerase, Chain A, domain 1"/>
    <property type="match status" value="2"/>
</dbReference>
<dbReference type="PANTHER" id="PTHR31689:SF0">
    <property type="entry name" value="DIAMINOPIMELATE EPIMERASE"/>
    <property type="match status" value="1"/>
</dbReference>
<evidence type="ECO:0000313" key="3">
    <source>
        <dbReference type="EMBL" id="GAH54744.1"/>
    </source>
</evidence>
<evidence type="ECO:0000256" key="2">
    <source>
        <dbReference type="ARBA" id="ARBA00023235"/>
    </source>
</evidence>
<dbReference type="AlphaFoldDB" id="X1HLM6"/>
<comment type="caution">
    <text evidence="3">The sequence shown here is derived from an EMBL/GenBank/DDBJ whole genome shotgun (WGS) entry which is preliminary data.</text>
</comment>
<dbReference type="SUPFAM" id="SSF54506">
    <property type="entry name" value="Diaminopimelate epimerase-like"/>
    <property type="match status" value="2"/>
</dbReference>
<protein>
    <submittedName>
        <fullName evidence="3">Uncharacterized protein</fullName>
    </submittedName>
</protein>
<dbReference type="GO" id="GO:0008837">
    <property type="term" value="F:diaminopimelate epimerase activity"/>
    <property type="evidence" value="ECO:0007669"/>
    <property type="project" value="InterPro"/>
</dbReference>
<organism evidence="3">
    <name type="scientific">marine sediment metagenome</name>
    <dbReference type="NCBI Taxonomy" id="412755"/>
    <lineage>
        <taxon>unclassified sequences</taxon>
        <taxon>metagenomes</taxon>
        <taxon>ecological metagenomes</taxon>
    </lineage>
</organism>